<accession>A0A5N5QEF8</accession>
<evidence type="ECO:0000313" key="5">
    <source>
        <dbReference type="Proteomes" id="UP000383932"/>
    </source>
</evidence>
<feature type="region of interest" description="Disordered" evidence="1">
    <location>
        <begin position="312"/>
        <end position="334"/>
    </location>
</feature>
<proteinExistence type="predicted"/>
<evidence type="ECO:0000256" key="2">
    <source>
        <dbReference type="SAM" id="Phobius"/>
    </source>
</evidence>
<gene>
    <name evidence="4" type="ORF">CTheo_6720</name>
</gene>
<reference evidence="4 5" key="1">
    <citation type="journal article" date="2019" name="Fungal Biol. Biotechnol.">
        <title>Draft genome sequence of fastidious pathogen Ceratobasidium theobromae, which causes vascular-streak dieback in Theobroma cacao.</title>
        <authorList>
            <person name="Ali S.S."/>
            <person name="Asman A."/>
            <person name="Shao J."/>
            <person name="Firmansyah A.P."/>
            <person name="Susilo A.W."/>
            <person name="Rosmana A."/>
            <person name="McMahon P."/>
            <person name="Junaid M."/>
            <person name="Guest D."/>
            <person name="Kheng T.Y."/>
            <person name="Meinhardt L.W."/>
            <person name="Bailey B.A."/>
        </authorList>
    </citation>
    <scope>NUCLEOTIDE SEQUENCE [LARGE SCALE GENOMIC DNA]</scope>
    <source>
        <strain evidence="4 5">CT2</strain>
    </source>
</reference>
<dbReference type="AlphaFoldDB" id="A0A5N5QEF8"/>
<evidence type="ECO:0008006" key="6">
    <source>
        <dbReference type="Google" id="ProtNLM"/>
    </source>
</evidence>
<keyword evidence="2" id="KW-0472">Membrane</keyword>
<feature type="chain" id="PRO_5024347103" description="Transmembrane protein" evidence="3">
    <location>
        <begin position="22"/>
        <end position="430"/>
    </location>
</feature>
<dbReference type="Proteomes" id="UP000383932">
    <property type="component" value="Unassembled WGS sequence"/>
</dbReference>
<evidence type="ECO:0000256" key="3">
    <source>
        <dbReference type="SAM" id="SignalP"/>
    </source>
</evidence>
<keyword evidence="3" id="KW-0732">Signal</keyword>
<sequence>MDIRLAIFVLLLGHIFQLSTAQGFSKKIRIDDSYIYSPTTLNGLQYAGSWAHYSSSDVNGRYLNTLSSTTDDPAFFNFFFRGNSISYYADTSLDQNPPYVWMDNNDAVRITNASLPFATQQQLWTISGLDEGDHHLMISMSHKDANKSSFSLDFLEITYITDNILPSRVGPAATDAPGVVVGGKDDRIKYQGNWIPSPFVALNSYPGLPVWVTNTPGSSVTFSFNGTAVHYFCNRGGTYGWASISVDGGQAESVSLTFPSTNHYLQVLTWSKTNLTAGPHMVRITHPGTSDKFLSLSFFKYTPCTTPSCTDNSIPDPEPSCTNNSGVSCGNNPPPKSSNKLPLTVIIGGSVGGTILLTLLILLAFALFFFRHRRSQPRPQENLDQKGSLAEPIPIHPDGLNAANLPYNGHTSGPILPVSYDKDSELRNNK</sequence>
<organism evidence="4 5">
    <name type="scientific">Ceratobasidium theobromae</name>
    <dbReference type="NCBI Taxonomy" id="1582974"/>
    <lineage>
        <taxon>Eukaryota</taxon>
        <taxon>Fungi</taxon>
        <taxon>Dikarya</taxon>
        <taxon>Basidiomycota</taxon>
        <taxon>Agaricomycotina</taxon>
        <taxon>Agaricomycetes</taxon>
        <taxon>Cantharellales</taxon>
        <taxon>Ceratobasidiaceae</taxon>
        <taxon>Ceratobasidium</taxon>
    </lineage>
</organism>
<evidence type="ECO:0000256" key="1">
    <source>
        <dbReference type="SAM" id="MobiDB-lite"/>
    </source>
</evidence>
<keyword evidence="2" id="KW-0812">Transmembrane</keyword>
<evidence type="ECO:0000313" key="4">
    <source>
        <dbReference type="EMBL" id="KAB5589838.1"/>
    </source>
</evidence>
<feature type="region of interest" description="Disordered" evidence="1">
    <location>
        <begin position="376"/>
        <end position="395"/>
    </location>
</feature>
<comment type="caution">
    <text evidence="4">The sequence shown here is derived from an EMBL/GenBank/DDBJ whole genome shotgun (WGS) entry which is preliminary data.</text>
</comment>
<keyword evidence="2" id="KW-1133">Transmembrane helix</keyword>
<protein>
    <recommendedName>
        <fullName evidence="6">Transmembrane protein</fullName>
    </recommendedName>
</protein>
<feature type="signal peptide" evidence="3">
    <location>
        <begin position="1"/>
        <end position="21"/>
    </location>
</feature>
<feature type="transmembrane region" description="Helical" evidence="2">
    <location>
        <begin position="341"/>
        <end position="370"/>
    </location>
</feature>
<dbReference type="EMBL" id="SSOP01000224">
    <property type="protein sequence ID" value="KAB5589838.1"/>
    <property type="molecule type" value="Genomic_DNA"/>
</dbReference>
<feature type="compositionally biased region" description="Polar residues" evidence="1">
    <location>
        <begin position="320"/>
        <end position="330"/>
    </location>
</feature>
<dbReference type="OrthoDB" id="3052647at2759"/>
<keyword evidence="5" id="KW-1185">Reference proteome</keyword>
<name>A0A5N5QEF8_9AGAM</name>
<dbReference type="Gene3D" id="2.60.120.260">
    <property type="entry name" value="Galactose-binding domain-like"/>
    <property type="match status" value="2"/>
</dbReference>